<evidence type="ECO:0000313" key="2">
    <source>
        <dbReference type="Proteomes" id="UP000663722"/>
    </source>
</evidence>
<evidence type="ECO:0000313" key="1">
    <source>
        <dbReference type="EMBL" id="QTA89363.1"/>
    </source>
</evidence>
<name>A0A975BPP9_9BACT</name>
<gene>
    <name evidence="1" type="ORF">dnm_054140</name>
</gene>
<dbReference type="EMBL" id="CP061800">
    <property type="protein sequence ID" value="QTA89363.1"/>
    <property type="molecule type" value="Genomic_DNA"/>
</dbReference>
<accession>A0A975BPP9</accession>
<proteinExistence type="predicted"/>
<organism evidence="1 2">
    <name type="scientific">Desulfonema magnum</name>
    <dbReference type="NCBI Taxonomy" id="45655"/>
    <lineage>
        <taxon>Bacteria</taxon>
        <taxon>Pseudomonadati</taxon>
        <taxon>Thermodesulfobacteriota</taxon>
        <taxon>Desulfobacteria</taxon>
        <taxon>Desulfobacterales</taxon>
        <taxon>Desulfococcaceae</taxon>
        <taxon>Desulfonema</taxon>
    </lineage>
</organism>
<sequence>MFTIKIRMPVCYGVFQNRMLNRQEAIFTSVDFSLYFILNFC</sequence>
<dbReference type="KEGG" id="dmm:dnm_054140"/>
<dbReference type="Proteomes" id="UP000663722">
    <property type="component" value="Chromosome"/>
</dbReference>
<dbReference type="AlphaFoldDB" id="A0A975BPP9"/>
<reference evidence="1" key="1">
    <citation type="journal article" date="2021" name="Microb. Physiol.">
        <title>Proteogenomic Insights into the Physiology of Marine, Sulfate-Reducing, Filamentous Desulfonema limicola and Desulfonema magnum.</title>
        <authorList>
            <person name="Schnaars V."/>
            <person name="Wohlbrand L."/>
            <person name="Scheve S."/>
            <person name="Hinrichs C."/>
            <person name="Reinhardt R."/>
            <person name="Rabus R."/>
        </authorList>
    </citation>
    <scope>NUCLEOTIDE SEQUENCE</scope>
    <source>
        <strain evidence="1">4be13</strain>
    </source>
</reference>
<keyword evidence="2" id="KW-1185">Reference proteome</keyword>
<protein>
    <submittedName>
        <fullName evidence="1">Uncharacterized protein</fullName>
    </submittedName>
</protein>